<evidence type="ECO:0000313" key="1">
    <source>
        <dbReference type="EMBL" id="EEB26111.1"/>
    </source>
</evidence>
<dbReference type="EMBL" id="ABWZ01000028">
    <property type="protein sequence ID" value="EEB26111.1"/>
    <property type="molecule type" value="Genomic_DNA"/>
</dbReference>
<protein>
    <submittedName>
        <fullName evidence="1">Uncharacterized protein</fullName>
    </submittedName>
</protein>
<dbReference type="HOGENOM" id="CLU_3132217_0_0_10"/>
<sequence>MIVLLTITKKSNNLIEPAVSSAVAYGRCITSNGLVLSCSDNEALPKGEV</sequence>
<proteinExistence type="predicted"/>
<evidence type="ECO:0000313" key="2">
    <source>
        <dbReference type="Proteomes" id="UP000004849"/>
    </source>
</evidence>
<accession>B6VVX4</accession>
<reference evidence="1 2" key="1">
    <citation type="submission" date="2008-10" db="EMBL/GenBank/DDBJ databases">
        <title>Draft genome sequence of Bacteroides dorei (DSM 17855).</title>
        <authorList>
            <person name="Sudarsanam P."/>
            <person name="Ley R."/>
            <person name="Guruge J."/>
            <person name="Turnbaugh P.J."/>
            <person name="Mahowald M."/>
            <person name="Liep D."/>
            <person name="Gordon J."/>
        </authorList>
    </citation>
    <scope>NUCLEOTIDE SEQUENCE [LARGE SCALE GENOMIC DNA]</scope>
    <source>
        <strain evidence="1 2">DSM 17855</strain>
    </source>
</reference>
<dbReference type="Proteomes" id="UP000004849">
    <property type="component" value="Unassembled WGS sequence"/>
</dbReference>
<name>B6VVX4_9BACT</name>
<gene>
    <name evidence="1" type="ORF">BACDOR_01432</name>
</gene>
<organism evidence="1 2">
    <name type="scientific">Phocaeicola dorei DSM 17855</name>
    <dbReference type="NCBI Taxonomy" id="483217"/>
    <lineage>
        <taxon>Bacteria</taxon>
        <taxon>Pseudomonadati</taxon>
        <taxon>Bacteroidota</taxon>
        <taxon>Bacteroidia</taxon>
        <taxon>Bacteroidales</taxon>
        <taxon>Bacteroidaceae</taxon>
        <taxon>Phocaeicola</taxon>
    </lineage>
</organism>
<dbReference type="AlphaFoldDB" id="B6VVX4"/>
<reference evidence="1 2" key="2">
    <citation type="submission" date="2008-10" db="EMBL/GenBank/DDBJ databases">
        <authorList>
            <person name="Fulton L."/>
            <person name="Clifton S."/>
            <person name="Fulton B."/>
            <person name="Xu J."/>
            <person name="Minx P."/>
            <person name="Pepin K.H."/>
            <person name="Johnson M."/>
            <person name="Thiruvilangam P."/>
            <person name="Bhonagiri V."/>
            <person name="Nash W.E."/>
            <person name="Mardis E.R."/>
            <person name="Wilson R.K."/>
        </authorList>
    </citation>
    <scope>NUCLEOTIDE SEQUENCE [LARGE SCALE GENOMIC DNA]</scope>
    <source>
        <strain evidence="1 2">DSM 17855</strain>
    </source>
</reference>